<keyword evidence="5 16" id="KW-0121">Carboxypeptidase</keyword>
<evidence type="ECO:0000256" key="10">
    <source>
        <dbReference type="ARBA" id="ARBA00022984"/>
    </source>
</evidence>
<evidence type="ECO:0000256" key="7">
    <source>
        <dbReference type="ARBA" id="ARBA00022692"/>
    </source>
</evidence>
<keyword evidence="7 16" id="KW-0812">Transmembrane</keyword>
<keyword evidence="8 16" id="KW-0378">Hydrolase</keyword>
<keyword evidence="10 16" id="KW-0573">Peptidoglycan synthesis</keyword>
<evidence type="ECO:0000256" key="4">
    <source>
        <dbReference type="ARBA" id="ARBA00022618"/>
    </source>
</evidence>
<comment type="similarity">
    <text evidence="16">Belongs to the transpeptidase family. FtsI subfamily.</text>
</comment>
<dbReference type="InterPro" id="IPR005311">
    <property type="entry name" value="PBP_dimer"/>
</dbReference>
<protein>
    <recommendedName>
        <fullName evidence="16">Peptidoglycan D,D-transpeptidase FtsI</fullName>
        <ecNumber evidence="16">3.4.16.4</ecNumber>
    </recommendedName>
    <alternativeName>
        <fullName evidence="16">Penicillin-binding protein 3</fullName>
        <shortName evidence="16">PBP-3</shortName>
    </alternativeName>
</protein>
<dbReference type="InterPro" id="IPR037532">
    <property type="entry name" value="FtsI_transpept"/>
</dbReference>
<dbReference type="SUPFAM" id="SSF56519">
    <property type="entry name" value="Penicillin binding protein dimerisation domain"/>
    <property type="match status" value="1"/>
</dbReference>
<dbReference type="Gene3D" id="3.90.1310.10">
    <property type="entry name" value="Penicillin-binding protein 2a (Domain 2)"/>
    <property type="match status" value="1"/>
</dbReference>
<comment type="catalytic activity">
    <reaction evidence="16">
        <text>Preferential cleavage: (Ac)2-L-Lys-D-Ala-|-D-Ala. Also transpeptidation of peptidyl-alanyl moieties that are N-acyl substituents of D-alanine.</text>
        <dbReference type="EC" id="3.4.16.4"/>
    </reaction>
</comment>
<dbReference type="EMBL" id="BAABBO010000001">
    <property type="protein sequence ID" value="GAA3945133.1"/>
    <property type="molecule type" value="Genomic_DNA"/>
</dbReference>
<keyword evidence="20" id="KW-1185">Reference proteome</keyword>
<evidence type="ECO:0000256" key="9">
    <source>
        <dbReference type="ARBA" id="ARBA00022960"/>
    </source>
</evidence>
<evidence type="ECO:0000256" key="1">
    <source>
        <dbReference type="ARBA" id="ARBA00004370"/>
    </source>
</evidence>
<evidence type="ECO:0000259" key="17">
    <source>
        <dbReference type="Pfam" id="PF00905"/>
    </source>
</evidence>
<dbReference type="RefSeq" id="WP_344802079.1">
    <property type="nucleotide sequence ID" value="NZ_BAABBO010000001.1"/>
</dbReference>
<evidence type="ECO:0000256" key="3">
    <source>
        <dbReference type="ARBA" id="ARBA00022519"/>
    </source>
</evidence>
<accession>A0ABP7NES8</accession>
<evidence type="ECO:0000256" key="8">
    <source>
        <dbReference type="ARBA" id="ARBA00022801"/>
    </source>
</evidence>
<dbReference type="InterPro" id="IPR012338">
    <property type="entry name" value="Beta-lactam/transpept-like"/>
</dbReference>
<keyword evidence="13 16" id="KW-0717">Septation</keyword>
<evidence type="ECO:0000256" key="13">
    <source>
        <dbReference type="ARBA" id="ARBA00023210"/>
    </source>
</evidence>
<dbReference type="EC" id="3.4.16.4" evidence="16"/>
<evidence type="ECO:0000256" key="15">
    <source>
        <dbReference type="ARBA" id="ARBA00023316"/>
    </source>
</evidence>
<evidence type="ECO:0000313" key="20">
    <source>
        <dbReference type="Proteomes" id="UP001501337"/>
    </source>
</evidence>
<keyword evidence="3 16" id="KW-0997">Cell inner membrane</keyword>
<keyword evidence="15 16" id="KW-0961">Cell wall biogenesis/degradation</keyword>
<evidence type="ECO:0000256" key="11">
    <source>
        <dbReference type="ARBA" id="ARBA00022989"/>
    </source>
</evidence>
<proteinExistence type="inferred from homology"/>
<dbReference type="InterPro" id="IPR036138">
    <property type="entry name" value="PBP_dimer_sf"/>
</dbReference>
<keyword evidence="9 16" id="KW-0133">Cell shape</keyword>
<dbReference type="Gene3D" id="3.40.710.10">
    <property type="entry name" value="DD-peptidase/beta-lactamase superfamily"/>
    <property type="match status" value="1"/>
</dbReference>
<evidence type="ECO:0000256" key="16">
    <source>
        <dbReference type="HAMAP-Rule" id="MF_02080"/>
    </source>
</evidence>
<dbReference type="PANTHER" id="PTHR30627:SF1">
    <property type="entry name" value="PEPTIDOGLYCAN D,D-TRANSPEPTIDASE FTSI"/>
    <property type="match status" value="1"/>
</dbReference>
<dbReference type="HAMAP" id="MF_02080">
    <property type="entry name" value="FtsI_transpept"/>
    <property type="match status" value="1"/>
</dbReference>
<evidence type="ECO:0000313" key="19">
    <source>
        <dbReference type="EMBL" id="GAA3945133.1"/>
    </source>
</evidence>
<keyword evidence="2 16" id="KW-1003">Cell membrane</keyword>
<reference evidence="20" key="1">
    <citation type="journal article" date="2019" name="Int. J. Syst. Evol. Microbiol.">
        <title>The Global Catalogue of Microorganisms (GCM) 10K type strain sequencing project: providing services to taxonomists for standard genome sequencing and annotation.</title>
        <authorList>
            <consortium name="The Broad Institute Genomics Platform"/>
            <consortium name="The Broad Institute Genome Sequencing Center for Infectious Disease"/>
            <person name="Wu L."/>
            <person name="Ma J."/>
        </authorList>
    </citation>
    <scope>NUCLEOTIDE SEQUENCE [LARGE SCALE GENOMIC DNA]</scope>
    <source>
        <strain evidence="20">JCM 17555</strain>
    </source>
</reference>
<evidence type="ECO:0000259" key="18">
    <source>
        <dbReference type="Pfam" id="PF03717"/>
    </source>
</evidence>
<dbReference type="SUPFAM" id="SSF56601">
    <property type="entry name" value="beta-lactamase/transpeptidase-like"/>
    <property type="match status" value="1"/>
</dbReference>
<evidence type="ECO:0000256" key="12">
    <source>
        <dbReference type="ARBA" id="ARBA00023136"/>
    </source>
</evidence>
<feature type="active site" description="Acyl-ester intermediate" evidence="16">
    <location>
        <position position="296"/>
    </location>
</feature>
<feature type="transmembrane region" description="Helical" evidence="16">
    <location>
        <begin position="12"/>
        <end position="37"/>
    </location>
</feature>
<sequence length="580" mass="62340">MSDRGSEKPLALAGWRLSVVLAGLTAGFVVIGVKLVMLHSIESSMLKHQAALRTIKSEVLPAVRGSIYDRNGVPVAISAPVHTLWVNPGRADPEQAEWKQAAALLELDEAQLRDSIRQRSERGFMYLKRHVSPDLAAAVKALKLVGLAADSESKRFYPAGEVAAHVAGLTNVDDSGQEGIELAYNEWLSGSPGKRKVLKDRDGHVIDHLELESAARDGRNIQLSLDLRLQYMAYRELKAAVSGYGAMSGSVVMLDVESGELLAMVNQPSFNPNDRSDLEPERMRNRAVTDVFEPGSTMKPFTIAAAIESGKYRASSRIDTSPGYLRLGNYTIRDGANYGELDMGGVIAKSSNVGAAKIARELGGEQLWGMFSQAGFGQPTGVEYPGERYGVLPSPSDWRPSQLSSLAYGYGMSSTVMQLAQGYQVLANKGVRRPVSLFHRAEDNLEQAPIQVMSATTAVSVVNMLRRVITEGTGKRAAVSGFSVAGKSGTVHRLGAQGYEAEEYSALFAGMAPADNPRIVVVVVIHSPRKGEYYGGEVAAPVFSRIVSDSLRILGVQPDRPDSLLADATAAASGVSSERH</sequence>
<keyword evidence="4 16" id="KW-0132">Cell division</keyword>
<evidence type="ECO:0000256" key="6">
    <source>
        <dbReference type="ARBA" id="ARBA00022670"/>
    </source>
</evidence>
<comment type="pathway">
    <text evidence="16">Cell wall biogenesis; peptidoglycan biosynthesis.</text>
</comment>
<comment type="subcellular location">
    <subcellularLocation>
        <location evidence="16">Cell inner membrane</location>
        <topology evidence="16">Single-pass membrane protein</topology>
    </subcellularLocation>
    <subcellularLocation>
        <location evidence="1">Membrane</location>
    </subcellularLocation>
</comment>
<keyword evidence="12 16" id="KW-0472">Membrane</keyword>
<feature type="domain" description="Penicillin-binding protein transpeptidase" evidence="17">
    <location>
        <begin position="249"/>
        <end position="547"/>
    </location>
</feature>
<dbReference type="InterPro" id="IPR001460">
    <property type="entry name" value="PCN-bd_Tpept"/>
</dbReference>
<dbReference type="Gene3D" id="3.30.450.330">
    <property type="match status" value="1"/>
</dbReference>
<dbReference type="Pfam" id="PF03717">
    <property type="entry name" value="PBP_dimer"/>
    <property type="match status" value="1"/>
</dbReference>
<feature type="domain" description="Penicillin-binding protein dimerisation" evidence="18">
    <location>
        <begin position="61"/>
        <end position="208"/>
    </location>
</feature>
<dbReference type="Pfam" id="PF00905">
    <property type="entry name" value="Transpeptidase"/>
    <property type="match status" value="1"/>
</dbReference>
<dbReference type="InterPro" id="IPR050515">
    <property type="entry name" value="Beta-lactam/transpept"/>
</dbReference>
<gene>
    <name evidence="16 19" type="primary">ftsI</name>
    <name evidence="19" type="ORF">GCM10022278_00410</name>
</gene>
<keyword evidence="6 16" id="KW-0645">Protease</keyword>
<evidence type="ECO:0000256" key="14">
    <source>
        <dbReference type="ARBA" id="ARBA00023306"/>
    </source>
</evidence>
<dbReference type="Gene3D" id="1.10.150.770">
    <property type="match status" value="1"/>
</dbReference>
<organism evidence="19 20">
    <name type="scientific">Allohahella marinimesophila</name>
    <dbReference type="NCBI Taxonomy" id="1054972"/>
    <lineage>
        <taxon>Bacteria</taxon>
        <taxon>Pseudomonadati</taxon>
        <taxon>Pseudomonadota</taxon>
        <taxon>Gammaproteobacteria</taxon>
        <taxon>Oceanospirillales</taxon>
        <taxon>Hahellaceae</taxon>
        <taxon>Allohahella</taxon>
    </lineage>
</organism>
<evidence type="ECO:0000256" key="5">
    <source>
        <dbReference type="ARBA" id="ARBA00022645"/>
    </source>
</evidence>
<dbReference type="Proteomes" id="UP001501337">
    <property type="component" value="Unassembled WGS sequence"/>
</dbReference>
<comment type="caution">
    <text evidence="19">The sequence shown here is derived from an EMBL/GenBank/DDBJ whole genome shotgun (WGS) entry which is preliminary data.</text>
</comment>
<keyword evidence="11 16" id="KW-1133">Transmembrane helix</keyword>
<comment type="function">
    <text evidence="16">Catalyzes cross-linking of the peptidoglycan cell wall at the division septum.</text>
</comment>
<keyword evidence="14 16" id="KW-0131">Cell cycle</keyword>
<name>A0ABP7NES8_9GAMM</name>
<dbReference type="PANTHER" id="PTHR30627">
    <property type="entry name" value="PEPTIDOGLYCAN D,D-TRANSPEPTIDASE"/>
    <property type="match status" value="1"/>
</dbReference>
<evidence type="ECO:0000256" key="2">
    <source>
        <dbReference type="ARBA" id="ARBA00022475"/>
    </source>
</evidence>